<protein>
    <recommendedName>
        <fullName evidence="9">MYND-type domain-containing protein</fullName>
    </recommendedName>
</protein>
<dbReference type="PANTHER" id="PTHR46093">
    <property type="entry name" value="ACYL-COA-BINDING DOMAIN-CONTAINING PROTEIN 5"/>
    <property type="match status" value="1"/>
</dbReference>
<name>A0AAD3D782_9STRA</name>
<keyword evidence="1" id="KW-0880">Kelch repeat</keyword>
<dbReference type="GO" id="GO:0008270">
    <property type="term" value="F:zinc ion binding"/>
    <property type="evidence" value="ECO:0007669"/>
    <property type="project" value="UniProtKB-KW"/>
</dbReference>
<keyword evidence="2" id="KW-0479">Metal-binding</keyword>
<evidence type="ECO:0000256" key="3">
    <source>
        <dbReference type="ARBA" id="ARBA00022737"/>
    </source>
</evidence>
<dbReference type="Pfam" id="PF07929">
    <property type="entry name" value="PRiA4_ORF3"/>
    <property type="match status" value="1"/>
</dbReference>
<accession>A0AAD3D782</accession>
<evidence type="ECO:0000313" key="10">
    <source>
        <dbReference type="EMBL" id="GFH59124.1"/>
    </source>
</evidence>
<feature type="repeat" description="ANK" evidence="6">
    <location>
        <begin position="164"/>
        <end position="196"/>
    </location>
</feature>
<dbReference type="Pfam" id="PF00023">
    <property type="entry name" value="Ank"/>
    <property type="match status" value="1"/>
</dbReference>
<dbReference type="Proteomes" id="UP001054902">
    <property type="component" value="Unassembled WGS sequence"/>
</dbReference>
<dbReference type="SUPFAM" id="SSF117281">
    <property type="entry name" value="Kelch motif"/>
    <property type="match status" value="1"/>
</dbReference>
<evidence type="ECO:0000259" key="9">
    <source>
        <dbReference type="PROSITE" id="PS50865"/>
    </source>
</evidence>
<evidence type="ECO:0000256" key="2">
    <source>
        <dbReference type="ARBA" id="ARBA00022723"/>
    </source>
</evidence>
<evidence type="ECO:0000256" key="5">
    <source>
        <dbReference type="ARBA" id="ARBA00022833"/>
    </source>
</evidence>
<evidence type="ECO:0000256" key="6">
    <source>
        <dbReference type="PROSITE-ProRule" id="PRU00023"/>
    </source>
</evidence>
<keyword evidence="4 7" id="KW-0863">Zinc-finger</keyword>
<evidence type="ECO:0000313" key="11">
    <source>
        <dbReference type="Proteomes" id="UP001054902"/>
    </source>
</evidence>
<proteinExistence type="predicted"/>
<dbReference type="SUPFAM" id="SSF48403">
    <property type="entry name" value="Ankyrin repeat"/>
    <property type="match status" value="1"/>
</dbReference>
<dbReference type="PANTHER" id="PTHR46093:SF18">
    <property type="entry name" value="FIBRONECTIN TYPE-III DOMAIN-CONTAINING PROTEIN"/>
    <property type="match status" value="1"/>
</dbReference>
<dbReference type="Pfam" id="PF01753">
    <property type="entry name" value="zf-MYND"/>
    <property type="match status" value="1"/>
</dbReference>
<dbReference type="SUPFAM" id="SSF159941">
    <property type="entry name" value="MM3350-like"/>
    <property type="match status" value="1"/>
</dbReference>
<dbReference type="Gene3D" id="2.120.10.80">
    <property type="entry name" value="Kelch-type beta propeller"/>
    <property type="match status" value="2"/>
</dbReference>
<evidence type="ECO:0000256" key="4">
    <source>
        <dbReference type="ARBA" id="ARBA00022771"/>
    </source>
</evidence>
<dbReference type="Gene3D" id="1.25.40.20">
    <property type="entry name" value="Ankyrin repeat-containing domain"/>
    <property type="match status" value="1"/>
</dbReference>
<dbReference type="SUPFAM" id="SSF144232">
    <property type="entry name" value="HIT/MYND zinc finger-like"/>
    <property type="match status" value="1"/>
</dbReference>
<feature type="region of interest" description="Disordered" evidence="8">
    <location>
        <begin position="1"/>
        <end position="20"/>
    </location>
</feature>
<comment type="caution">
    <text evidence="10">The sequence shown here is derived from an EMBL/GenBank/DDBJ whole genome shotgun (WGS) entry which is preliminary data.</text>
</comment>
<dbReference type="InterPro" id="IPR002893">
    <property type="entry name" value="Znf_MYND"/>
</dbReference>
<dbReference type="Pfam" id="PF24681">
    <property type="entry name" value="Kelch_KLHDC2_KLHL20_DRC7"/>
    <property type="match status" value="1"/>
</dbReference>
<gene>
    <name evidence="10" type="ORF">CTEN210_15600</name>
</gene>
<dbReference type="EMBL" id="BLLK01000062">
    <property type="protein sequence ID" value="GFH59124.1"/>
    <property type="molecule type" value="Genomic_DNA"/>
</dbReference>
<dbReference type="InterPro" id="IPR002110">
    <property type="entry name" value="Ankyrin_rpt"/>
</dbReference>
<dbReference type="InterPro" id="IPR012912">
    <property type="entry name" value="Plasmid_pRiA4b_Orf3-like"/>
</dbReference>
<organism evidence="10 11">
    <name type="scientific">Chaetoceros tenuissimus</name>
    <dbReference type="NCBI Taxonomy" id="426638"/>
    <lineage>
        <taxon>Eukaryota</taxon>
        <taxon>Sar</taxon>
        <taxon>Stramenopiles</taxon>
        <taxon>Ochrophyta</taxon>
        <taxon>Bacillariophyta</taxon>
        <taxon>Coscinodiscophyceae</taxon>
        <taxon>Chaetocerotophycidae</taxon>
        <taxon>Chaetocerotales</taxon>
        <taxon>Chaetocerotaceae</taxon>
        <taxon>Chaetoceros</taxon>
    </lineage>
</organism>
<dbReference type="PROSITE" id="PS50088">
    <property type="entry name" value="ANK_REPEAT"/>
    <property type="match status" value="2"/>
</dbReference>
<dbReference type="InterPro" id="IPR015915">
    <property type="entry name" value="Kelch-typ_b-propeller"/>
</dbReference>
<dbReference type="PROSITE" id="PS50865">
    <property type="entry name" value="ZF_MYND_2"/>
    <property type="match status" value="1"/>
</dbReference>
<keyword evidence="6" id="KW-0040">ANK repeat</keyword>
<dbReference type="PROSITE" id="PS01360">
    <property type="entry name" value="ZF_MYND_1"/>
    <property type="match status" value="1"/>
</dbReference>
<dbReference type="PROSITE" id="PS50297">
    <property type="entry name" value="ANK_REP_REGION"/>
    <property type="match status" value="2"/>
</dbReference>
<dbReference type="Gene3D" id="3.10.290.30">
    <property type="entry name" value="MM3350-like"/>
    <property type="match status" value="1"/>
</dbReference>
<keyword evidence="5" id="KW-0862">Zinc</keyword>
<keyword evidence="3" id="KW-0677">Repeat</keyword>
<sequence length="1344" mass="150927">MGKKGKRGNASSAKKSHKLASHSQKDLLMFINDKTHTIEDLLSIRGTSPQYIFTRAAELNLIFRLEELYAHYDIDVNQITEMTREPFRICKDTPLHAAVDGNSVNAVKWLLDKGADPNSVSEYIINGEKDVISSLWRAAEFGNSRIGYLLLNAGADPNTAKLSTGNTALYIAVQNSQKEMISLLLSVNACPNTVGTGGFQRSMPPIICAISKGNLDVVAQLINAGASLTHMHKMWTDTIMNQMRNSGMTAAGQYSRKISQKEIKLLTELIDISKIEKLRNDETYKMACSQEKCGNYREALKLLQKVPLKLAKAQLRQDIERLISFLYGNKGSDGLTSIWKQYPPSKKEIRPFPLQFGAWVQVGRKVYTHGGLNFMEKQIFQRKTQLDELWELDLDTRVWRKLKTAGQTPGPRCGHAMFYYNNSLYIWGGKFGLGMTTDGCLDSKLYRLELSEVGGVFTWNVVKTKGSLKPSPREEFASTMYRGKFYIDGGALRGSCSDIADDLWCFDLTSLRWTALPPSKTKRYHHGMFAARGKLFAFGGRMFEEDCVNVHQASHSIDTFESYDIDSKKWTKVRAGGDKTYDVSEFCLLPLYGKNRDTEEPHSVMVWGGYSEPYMKLDSAKVYGEDFHEFCTPYRKRLLRYDVDANTWTLLKPTAEVLPKADSFGAELGSSEDGYTKLLFGGGYGFTDKSTTMNPDEFDPMSRAFIEKARIESEEAGIDSSASLTPEASTSLYEVSILDTSDPNYCALRNNFKGSSWAWKFFDLGEGRPGINADCTAFSPTLHLLSDLTLQDFMENPCEKVNLDDEKSLLGVRVKVKGLQSKKELNGSIGRCGIFNGEKGRYQVFIPSYEKGGPFAFYAKPENLTLAEPVDDIQSMFQKGAIGERATFPTVIMPYMLPMHCEITTSPLDMIFNESAIPNAKMEDLTLVSDTYHGPVSREAQSILKAIGMQKGSMITFPLCPASMSNDIKKETKVKFDILSKFYFEQKKKDEEAIKLYEDRLRSKSSDQNSYNWLKLTVSINGIIPLVERVIIVSPEISMQNLHHQVLCPCIGWGENYHGYAFRVIPKEAASIQGISKNSNFKKAMREMSHACWIGPNKTSALDSIYQFLYIGCALANDKAITLRDIFDDCPEDKVYLQYVYDFGDFYSHSITLEKYNDDVPKDATVAYLLSGANPCPPEDIGGFQKYGSVVSKLCGKVAHEDETLNLSENENFLSPSNKRWWDLLNSEVRGKVNMLGISNPMAFNLEYHRDKLSIAIRKKQIKTIDARKAWTQRSNNGVTSEAHVPVLKEITDPKKICAVCGVSVALKLCAGCQGIAFCSREHQVQYWPQHKKDCKAAQKAAKK</sequence>
<dbReference type="SMART" id="SM00248">
    <property type="entry name" value="ANK"/>
    <property type="match status" value="4"/>
</dbReference>
<evidence type="ECO:0000256" key="1">
    <source>
        <dbReference type="ARBA" id="ARBA00022441"/>
    </source>
</evidence>
<reference evidence="10 11" key="1">
    <citation type="journal article" date="2021" name="Sci. Rep.">
        <title>The genome of the diatom Chaetoceros tenuissimus carries an ancient integrated fragment of an extant virus.</title>
        <authorList>
            <person name="Hongo Y."/>
            <person name="Kimura K."/>
            <person name="Takaki Y."/>
            <person name="Yoshida Y."/>
            <person name="Baba S."/>
            <person name="Kobayashi G."/>
            <person name="Nagasaki K."/>
            <person name="Hano T."/>
            <person name="Tomaru Y."/>
        </authorList>
    </citation>
    <scope>NUCLEOTIDE SEQUENCE [LARGE SCALE GENOMIC DNA]</scope>
    <source>
        <strain evidence="10 11">NIES-3715</strain>
    </source>
</reference>
<keyword evidence="11" id="KW-1185">Reference proteome</keyword>
<evidence type="ECO:0000256" key="7">
    <source>
        <dbReference type="PROSITE-ProRule" id="PRU00134"/>
    </source>
</evidence>
<evidence type="ECO:0000256" key="8">
    <source>
        <dbReference type="SAM" id="MobiDB-lite"/>
    </source>
</evidence>
<dbReference type="InterPro" id="IPR036770">
    <property type="entry name" value="Ankyrin_rpt-contain_sf"/>
</dbReference>
<dbReference type="InterPro" id="IPR024047">
    <property type="entry name" value="MM3350-like_sf"/>
</dbReference>
<feature type="domain" description="MYND-type" evidence="9">
    <location>
        <begin position="1298"/>
        <end position="1335"/>
    </location>
</feature>
<dbReference type="Gene3D" id="6.10.140.2220">
    <property type="match status" value="1"/>
</dbReference>
<feature type="repeat" description="ANK" evidence="6">
    <location>
        <begin position="90"/>
        <end position="122"/>
    </location>
</feature>
<dbReference type="Pfam" id="PF12796">
    <property type="entry name" value="Ank_2"/>
    <property type="match status" value="1"/>
</dbReference>